<dbReference type="AlphaFoldDB" id="A0A329S0D6"/>
<evidence type="ECO:0000313" key="4">
    <source>
        <dbReference type="Proteomes" id="UP000251314"/>
    </source>
</evidence>
<evidence type="ECO:0000256" key="1">
    <source>
        <dbReference type="SAM" id="MobiDB-lite"/>
    </source>
</evidence>
<feature type="region of interest" description="Disordered" evidence="1">
    <location>
        <begin position="93"/>
        <end position="116"/>
    </location>
</feature>
<dbReference type="EMBL" id="RCMV01000638">
    <property type="protein sequence ID" value="KAG3214449.1"/>
    <property type="molecule type" value="Genomic_DNA"/>
</dbReference>
<gene>
    <name evidence="3" type="ORF">PC110_g14513</name>
    <name evidence="2" type="ORF">PC129_g14633</name>
</gene>
<dbReference type="Proteomes" id="UP000251314">
    <property type="component" value="Unassembled WGS sequence"/>
</dbReference>
<sequence>MTSAGASDVAAVGIVQDSTTVEGSAVGMLVDAAPRPGSKDAMNATKSNPWPELDAASGFGSGCCTVVVASVVAAEFLSLFDFGGPPCPLALGQRRRPRLRQPSCGPCRLHPTSGRA</sequence>
<accession>A0A329S0D6</accession>
<reference evidence="3 4" key="1">
    <citation type="submission" date="2018-01" db="EMBL/GenBank/DDBJ databases">
        <title>Draft genome of the strawberry crown rot pathogen Phytophthora cactorum.</title>
        <authorList>
            <person name="Armitage A.D."/>
            <person name="Lysoe E."/>
            <person name="Nellist C.F."/>
            <person name="Harrison R.J."/>
            <person name="Brurberg M.B."/>
        </authorList>
    </citation>
    <scope>NUCLEOTIDE SEQUENCE [LARGE SCALE GENOMIC DNA]</scope>
    <source>
        <strain evidence="3 4">10300</strain>
    </source>
</reference>
<dbReference type="OrthoDB" id="10576303at2759"/>
<name>A0A329S0D6_9STRA</name>
<dbReference type="VEuPathDB" id="FungiDB:PC110_g14513"/>
<dbReference type="EMBL" id="MJFZ01000447">
    <property type="protein sequence ID" value="RAW29122.1"/>
    <property type="molecule type" value="Genomic_DNA"/>
</dbReference>
<reference evidence="2" key="2">
    <citation type="submission" date="2018-05" db="EMBL/GenBank/DDBJ databases">
        <title>Effector identification in a new, highly contiguous assembly of the strawberry crown rot pathogen Phytophthora cactorum.</title>
        <authorList>
            <person name="Armitage A.D."/>
            <person name="Nellist C.F."/>
            <person name="Bates H."/>
            <person name="Vickerstaff R.J."/>
            <person name="Harrison R.J."/>
        </authorList>
    </citation>
    <scope>NUCLEOTIDE SEQUENCE</scope>
    <source>
        <strain evidence="2">P421</strain>
    </source>
</reference>
<protein>
    <submittedName>
        <fullName evidence="3">Uncharacterized protein</fullName>
    </submittedName>
</protein>
<evidence type="ECO:0000313" key="2">
    <source>
        <dbReference type="EMBL" id="KAG3214449.1"/>
    </source>
</evidence>
<comment type="caution">
    <text evidence="3">The sequence shown here is derived from an EMBL/GenBank/DDBJ whole genome shotgun (WGS) entry which is preliminary data.</text>
</comment>
<organism evidence="3 4">
    <name type="scientific">Phytophthora cactorum</name>
    <dbReference type="NCBI Taxonomy" id="29920"/>
    <lineage>
        <taxon>Eukaryota</taxon>
        <taxon>Sar</taxon>
        <taxon>Stramenopiles</taxon>
        <taxon>Oomycota</taxon>
        <taxon>Peronosporomycetes</taxon>
        <taxon>Peronosporales</taxon>
        <taxon>Peronosporaceae</taxon>
        <taxon>Phytophthora</taxon>
    </lineage>
</organism>
<keyword evidence="4" id="KW-1185">Reference proteome</keyword>
<evidence type="ECO:0000313" key="3">
    <source>
        <dbReference type="EMBL" id="RAW29122.1"/>
    </source>
</evidence>
<dbReference type="Proteomes" id="UP000760860">
    <property type="component" value="Unassembled WGS sequence"/>
</dbReference>
<proteinExistence type="predicted"/>